<evidence type="ECO:0000313" key="2">
    <source>
        <dbReference type="Proteomes" id="UP000187941"/>
    </source>
</evidence>
<dbReference type="EMBL" id="CP014263">
    <property type="protein sequence ID" value="AQG80550.1"/>
    <property type="molecule type" value="Genomic_DNA"/>
</dbReference>
<reference evidence="1 2" key="1">
    <citation type="submission" date="2016-01" db="EMBL/GenBank/DDBJ databases">
        <authorList>
            <person name="Oliw E.H."/>
        </authorList>
    </citation>
    <scope>NUCLEOTIDE SEQUENCE [LARGE SCALE GENOMIC DNA]</scope>
    <source>
        <strain evidence="1 2">DY10</strain>
    </source>
</reference>
<dbReference type="STRING" id="1178516.AWR27_15190"/>
<sequence length="77" mass="8116">MKKQRVDLGKLTLNKQTLTNMDQLQGGSWPQTSGPGGYMPTCGPTCGCTITCTDRCTNQVCGVSILVSVATFSLAVC</sequence>
<keyword evidence="2" id="KW-1185">Reference proteome</keyword>
<evidence type="ECO:0000313" key="1">
    <source>
        <dbReference type="EMBL" id="AQG80550.1"/>
    </source>
</evidence>
<gene>
    <name evidence="1" type="ORF">AWR27_15190</name>
</gene>
<dbReference type="AlphaFoldDB" id="A0A1P9WYT9"/>
<dbReference type="RefSeq" id="WP_077131978.1">
    <property type="nucleotide sequence ID" value="NZ_CP014263.1"/>
</dbReference>
<organism evidence="1 2">
    <name type="scientific">Spirosoma montaniterrae</name>
    <dbReference type="NCBI Taxonomy" id="1178516"/>
    <lineage>
        <taxon>Bacteria</taxon>
        <taxon>Pseudomonadati</taxon>
        <taxon>Bacteroidota</taxon>
        <taxon>Cytophagia</taxon>
        <taxon>Cytophagales</taxon>
        <taxon>Cytophagaceae</taxon>
        <taxon>Spirosoma</taxon>
    </lineage>
</organism>
<proteinExistence type="predicted"/>
<dbReference type="KEGG" id="smon:AWR27_15190"/>
<dbReference type="Proteomes" id="UP000187941">
    <property type="component" value="Chromosome"/>
</dbReference>
<accession>A0A1P9WYT9</accession>
<name>A0A1P9WYT9_9BACT</name>
<protein>
    <submittedName>
        <fullName evidence="1">Uncharacterized protein</fullName>
    </submittedName>
</protein>